<comment type="caution">
    <text evidence="2">The sequence shown here is derived from an EMBL/GenBank/DDBJ whole genome shotgun (WGS) entry which is preliminary data.</text>
</comment>
<dbReference type="PANTHER" id="PTHR18964">
    <property type="entry name" value="ROK (REPRESSOR, ORF, KINASE) FAMILY"/>
    <property type="match status" value="1"/>
</dbReference>
<name>A0A936YT86_9HYPH</name>
<dbReference type="PANTHER" id="PTHR18964:SF149">
    <property type="entry name" value="BIFUNCTIONAL UDP-N-ACETYLGLUCOSAMINE 2-EPIMERASE_N-ACETYLMANNOSAMINE KINASE"/>
    <property type="match status" value="1"/>
</dbReference>
<evidence type="ECO:0000313" key="3">
    <source>
        <dbReference type="Proteomes" id="UP000633219"/>
    </source>
</evidence>
<dbReference type="SUPFAM" id="SSF53067">
    <property type="entry name" value="Actin-like ATPase domain"/>
    <property type="match status" value="1"/>
</dbReference>
<organism evidence="2 3">
    <name type="scientific">Rhizobium setariae</name>
    <dbReference type="NCBI Taxonomy" id="2801340"/>
    <lineage>
        <taxon>Bacteria</taxon>
        <taxon>Pseudomonadati</taxon>
        <taxon>Pseudomonadota</taxon>
        <taxon>Alphaproteobacteria</taxon>
        <taxon>Hyphomicrobiales</taxon>
        <taxon>Rhizobiaceae</taxon>
        <taxon>Rhizobium/Agrobacterium group</taxon>
        <taxon>Rhizobium</taxon>
    </lineage>
</organism>
<proteinExistence type="inferred from homology"/>
<dbReference type="EMBL" id="JAEQNC010000004">
    <property type="protein sequence ID" value="MBL0372312.1"/>
    <property type="molecule type" value="Genomic_DNA"/>
</dbReference>
<dbReference type="Proteomes" id="UP000633219">
    <property type="component" value="Unassembled WGS sequence"/>
</dbReference>
<sequence length="307" mass="31617">MILCFDIGGSWIKSAVARSADDIAIGDKHPTPLEDFAAFADILKAKLDGLPERPQCVAISMTGVVDPDSGVITCANIPCIDQRRLAGDLEARLGVPVLVANDADCFVLAEAGQGAGRNNRIVLGIILGSGVGGGLVVDGRLANAAGGFAGEWGHGPIIAQAAGDPPVAIPAYPCTCGQKGCVNTVGGARGLERLHGLIHGVDLPSTEIVAGWEADEPNATRTVDVYVDLLSSPLALAINITGATIVPAGGGLANSAALLTEIDKTVRNRILRRFDRPLIVRAQCDIEPGLVGAAMLGLEHIRNGVEH</sequence>
<gene>
    <name evidence="2" type="ORF">JJB09_09755</name>
</gene>
<accession>A0A936YT86</accession>
<evidence type="ECO:0000313" key="2">
    <source>
        <dbReference type="EMBL" id="MBL0372312.1"/>
    </source>
</evidence>
<evidence type="ECO:0000256" key="1">
    <source>
        <dbReference type="ARBA" id="ARBA00006479"/>
    </source>
</evidence>
<keyword evidence="3" id="KW-1185">Reference proteome</keyword>
<dbReference type="AlphaFoldDB" id="A0A936YT86"/>
<reference evidence="2" key="1">
    <citation type="submission" date="2021-01" db="EMBL/GenBank/DDBJ databases">
        <title>Rhizobium sp. strain KVB221 16S ribosomal RNA gene Genome sequencing and assembly.</title>
        <authorList>
            <person name="Kang M."/>
        </authorList>
    </citation>
    <scope>NUCLEOTIDE SEQUENCE</scope>
    <source>
        <strain evidence="2">KVB221</strain>
    </source>
</reference>
<dbReference type="Gene3D" id="3.30.420.40">
    <property type="match status" value="2"/>
</dbReference>
<dbReference type="InterPro" id="IPR000600">
    <property type="entry name" value="ROK"/>
</dbReference>
<dbReference type="InterPro" id="IPR043129">
    <property type="entry name" value="ATPase_NBD"/>
</dbReference>
<dbReference type="RefSeq" id="WP_201656735.1">
    <property type="nucleotide sequence ID" value="NZ_JAEQNC010000004.1"/>
</dbReference>
<protein>
    <submittedName>
        <fullName evidence="2">ROK family protein</fullName>
    </submittedName>
</protein>
<dbReference type="Pfam" id="PF00480">
    <property type="entry name" value="ROK"/>
    <property type="match status" value="1"/>
</dbReference>
<comment type="similarity">
    <text evidence="1">Belongs to the ROK (NagC/XylR) family.</text>
</comment>